<dbReference type="EMBL" id="CAXDID020000490">
    <property type="protein sequence ID" value="CAL6096977.1"/>
    <property type="molecule type" value="Genomic_DNA"/>
</dbReference>
<keyword evidence="6" id="KW-0677">Repeat</keyword>
<keyword evidence="3" id="KW-0963">Cytoplasm</keyword>
<evidence type="ECO:0000313" key="13">
    <source>
        <dbReference type="EMBL" id="CAI9934524.1"/>
    </source>
</evidence>
<dbReference type="GO" id="GO:0045504">
    <property type="term" value="F:dynein heavy chain binding"/>
    <property type="evidence" value="ECO:0007669"/>
    <property type="project" value="TreeGrafter"/>
</dbReference>
<dbReference type="SMART" id="SM00320">
    <property type="entry name" value="WD40"/>
    <property type="match status" value="4"/>
</dbReference>
<dbReference type="EMBL" id="CAXDID020000104">
    <property type="protein sequence ID" value="CAL6027342.1"/>
    <property type="molecule type" value="Genomic_DNA"/>
</dbReference>
<dbReference type="GO" id="GO:0003341">
    <property type="term" value="P:cilium movement"/>
    <property type="evidence" value="ECO:0007669"/>
    <property type="project" value="TreeGrafter"/>
</dbReference>
<dbReference type="EMBL" id="CAXDID020000367">
    <property type="protein sequence ID" value="CAL6082736.1"/>
    <property type="molecule type" value="Genomic_DNA"/>
</dbReference>
<dbReference type="AlphaFoldDB" id="A0AA86TZK7"/>
<keyword evidence="4" id="KW-0853">WD repeat</keyword>
<protein>
    <submittedName>
        <fullName evidence="13">Dynein intermediate chain</fullName>
    </submittedName>
    <submittedName>
        <fullName evidence="15">Dynein_intermediate chain</fullName>
    </submittedName>
</protein>
<evidence type="ECO:0000256" key="7">
    <source>
        <dbReference type="ARBA" id="ARBA00023017"/>
    </source>
</evidence>
<keyword evidence="5" id="KW-0493">Microtubule</keyword>
<dbReference type="SUPFAM" id="SSF50978">
    <property type="entry name" value="WD40 repeat-like"/>
    <property type="match status" value="1"/>
</dbReference>
<keyword evidence="7" id="KW-0243">Dynein</keyword>
<organism evidence="13">
    <name type="scientific">Hexamita inflata</name>
    <dbReference type="NCBI Taxonomy" id="28002"/>
    <lineage>
        <taxon>Eukaryota</taxon>
        <taxon>Metamonada</taxon>
        <taxon>Diplomonadida</taxon>
        <taxon>Hexamitidae</taxon>
        <taxon>Hexamitinae</taxon>
        <taxon>Hexamita</taxon>
    </lineage>
</organism>
<evidence type="ECO:0000256" key="6">
    <source>
        <dbReference type="ARBA" id="ARBA00022737"/>
    </source>
</evidence>
<dbReference type="Pfam" id="PF00400">
    <property type="entry name" value="WD40"/>
    <property type="match status" value="2"/>
</dbReference>
<keyword evidence="18" id="KW-1185">Reference proteome</keyword>
<reference evidence="15 18" key="2">
    <citation type="submission" date="2024-07" db="EMBL/GenBank/DDBJ databases">
        <authorList>
            <person name="Akdeniz Z."/>
        </authorList>
    </citation>
    <scope>NUCLEOTIDE SEQUENCE [LARGE SCALE GENOMIC DNA]</scope>
</reference>
<keyword evidence="11" id="KW-0966">Cell projection</keyword>
<sequence>MDTQHIYTRPKRYFGMDLPRDKLQLLDTRDVLNDHPELEKRASSFEQLANVSRGVQHIPDMSEHMFNSESVQMIAHEILNKAATEEPEQVLRLRKKAEREQNYIAAVASQSRVTTPALQINNAQDCTTQYFNSQQAQPTQKPQIHVQAMFKDPEIVKRPLNQVVFQPEVNRPPQKFVACYGRAFQPELLNGVVENATLQSTSNAYIFDVQNSSHPELTLYSNTQINTIQYSQKDYHVLFAGLESGVVAMYDTRKSGYAVNYSDIQYSHKSQVTDLKILKSKSASEFVTVGTDGQILFWDCRSLTKPIEGEVYSIDFNQDKSLQFPLQALNCESKLLAGSSSGHIFTLDKKAKPPTCQAILGHSGAVRTVQRHAAHPKYFASCGDHSIKFYSDDAKIPIMSFVSPQRYVDFRLSASRPGVFVGCRLNGGIDVYDMFRNAAEPVLSTQLFSTSECTCMDFDSTGRYLLTGTVDGLIALSMLSPSLVSNTTQQQDKNERNWILNLFEREQKRSRLLEGRAKPKAAGSNEEKLEIIDLELEKRVDQEFGQMFGE</sequence>
<evidence type="ECO:0000256" key="9">
    <source>
        <dbReference type="ARBA" id="ARBA00023175"/>
    </source>
</evidence>
<dbReference type="GO" id="GO:0036157">
    <property type="term" value="C:outer dynein arm"/>
    <property type="evidence" value="ECO:0007669"/>
    <property type="project" value="TreeGrafter"/>
</dbReference>
<comment type="subcellular location">
    <subcellularLocation>
        <location evidence="1">Cytoplasm</location>
        <location evidence="1">Cytoskeleton</location>
        <location evidence="1">Cilium axoneme</location>
    </subcellularLocation>
</comment>
<evidence type="ECO:0000313" key="18">
    <source>
        <dbReference type="Proteomes" id="UP001642409"/>
    </source>
</evidence>
<dbReference type="InterPro" id="IPR015943">
    <property type="entry name" value="WD40/YVTN_repeat-like_dom_sf"/>
</dbReference>
<evidence type="ECO:0000313" key="15">
    <source>
        <dbReference type="EMBL" id="CAL6027342.1"/>
    </source>
</evidence>
<dbReference type="InterPro" id="IPR001680">
    <property type="entry name" value="WD40_rpt"/>
</dbReference>
<evidence type="ECO:0000256" key="3">
    <source>
        <dbReference type="ARBA" id="ARBA00022490"/>
    </source>
</evidence>
<accession>A0AA86TZK7</accession>
<reference evidence="13" key="1">
    <citation type="submission" date="2023-06" db="EMBL/GenBank/DDBJ databases">
        <authorList>
            <person name="Kurt Z."/>
        </authorList>
    </citation>
    <scope>NUCLEOTIDE SEQUENCE</scope>
</reference>
<dbReference type="PANTHER" id="PTHR12442">
    <property type="entry name" value="DYNEIN INTERMEDIATE CHAIN"/>
    <property type="match status" value="1"/>
</dbReference>
<evidence type="ECO:0000313" key="16">
    <source>
        <dbReference type="EMBL" id="CAL6082736.1"/>
    </source>
</evidence>
<proteinExistence type="inferred from homology"/>
<evidence type="ECO:0000313" key="14">
    <source>
        <dbReference type="EMBL" id="CAI9950932.1"/>
    </source>
</evidence>
<keyword evidence="9" id="KW-0505">Motor protein</keyword>
<dbReference type="EMBL" id="CATOUU010000819">
    <property type="protein sequence ID" value="CAI9950932.1"/>
    <property type="molecule type" value="Genomic_DNA"/>
</dbReference>
<evidence type="ECO:0000256" key="10">
    <source>
        <dbReference type="ARBA" id="ARBA00023212"/>
    </source>
</evidence>
<dbReference type="GO" id="GO:0005874">
    <property type="term" value="C:microtubule"/>
    <property type="evidence" value="ECO:0007669"/>
    <property type="project" value="UniProtKB-KW"/>
</dbReference>
<evidence type="ECO:0000256" key="1">
    <source>
        <dbReference type="ARBA" id="ARBA00004430"/>
    </source>
</evidence>
<comment type="caution">
    <text evidence="13">The sequence shown here is derived from an EMBL/GenBank/DDBJ whole genome shotgun (WGS) entry which is preliminary data.</text>
</comment>
<dbReference type="GO" id="GO:0045503">
    <property type="term" value="F:dynein light chain binding"/>
    <property type="evidence" value="ECO:0007669"/>
    <property type="project" value="TreeGrafter"/>
</dbReference>
<name>A0AA86TZK7_9EUKA</name>
<dbReference type="Gene3D" id="2.130.10.10">
    <property type="entry name" value="YVTN repeat-like/Quinoprotein amine dehydrogenase"/>
    <property type="match status" value="1"/>
</dbReference>
<evidence type="ECO:0000256" key="8">
    <source>
        <dbReference type="ARBA" id="ARBA00023069"/>
    </source>
</evidence>
<keyword evidence="8" id="KW-0969">Cilium</keyword>
<gene>
    <name evidence="13" type="ORF">HINF_LOCUS22169</name>
    <name evidence="15" type="ORF">HINF_LOCUS31280</name>
    <name evidence="14" type="ORF">HINF_LOCUS38577</name>
    <name evidence="12" type="ORF">HINF_LOCUS4085</name>
    <name evidence="16" type="ORF">HINF_LOCUS61387</name>
    <name evidence="17" type="ORF">HINF_LOCUS68687</name>
</gene>
<dbReference type="InterPro" id="IPR050687">
    <property type="entry name" value="Dynein_IC"/>
</dbReference>
<dbReference type="PANTHER" id="PTHR12442:SF7">
    <property type="entry name" value="DYNEIN AXONEMAL INTERMEDIATE CHAIN 2"/>
    <property type="match status" value="1"/>
</dbReference>
<evidence type="ECO:0000313" key="12">
    <source>
        <dbReference type="EMBL" id="CAI9916440.1"/>
    </source>
</evidence>
<evidence type="ECO:0000313" key="17">
    <source>
        <dbReference type="EMBL" id="CAL6096977.1"/>
    </source>
</evidence>
<evidence type="ECO:0000256" key="2">
    <source>
        <dbReference type="ARBA" id="ARBA00011059"/>
    </source>
</evidence>
<dbReference type="EMBL" id="CATOUU010000105">
    <property type="protein sequence ID" value="CAI9916440.1"/>
    <property type="molecule type" value="Genomic_DNA"/>
</dbReference>
<comment type="similarity">
    <text evidence="2">Belongs to the dynein intermediate chain family.</text>
</comment>
<evidence type="ECO:0000256" key="11">
    <source>
        <dbReference type="ARBA" id="ARBA00023273"/>
    </source>
</evidence>
<dbReference type="EMBL" id="CATOUU010000571">
    <property type="protein sequence ID" value="CAI9934524.1"/>
    <property type="molecule type" value="Genomic_DNA"/>
</dbReference>
<evidence type="ECO:0000256" key="4">
    <source>
        <dbReference type="ARBA" id="ARBA00022574"/>
    </source>
</evidence>
<dbReference type="InterPro" id="IPR036322">
    <property type="entry name" value="WD40_repeat_dom_sf"/>
</dbReference>
<evidence type="ECO:0000256" key="5">
    <source>
        <dbReference type="ARBA" id="ARBA00022701"/>
    </source>
</evidence>
<dbReference type="Proteomes" id="UP001642409">
    <property type="component" value="Unassembled WGS sequence"/>
</dbReference>
<keyword evidence="10" id="KW-0206">Cytoskeleton</keyword>
<dbReference type="GO" id="GO:0036158">
    <property type="term" value="P:outer dynein arm assembly"/>
    <property type="evidence" value="ECO:0007669"/>
    <property type="project" value="TreeGrafter"/>
</dbReference>